<dbReference type="InterPro" id="IPR037465">
    <property type="entry name" value="YlxR"/>
</dbReference>
<dbReference type="OrthoDB" id="9813251at2"/>
<gene>
    <name evidence="2" type="ORF">DS031_08470</name>
</gene>
<dbReference type="PANTHER" id="PTHR34215:SF1">
    <property type="entry name" value="YLXR DOMAIN-CONTAINING PROTEIN"/>
    <property type="match status" value="1"/>
</dbReference>
<name>A0A366Y0F9_9BACI</name>
<dbReference type="InterPro" id="IPR007393">
    <property type="entry name" value="YlxR_dom"/>
</dbReference>
<dbReference type="EMBL" id="QOCW01000007">
    <property type="protein sequence ID" value="RBW69883.1"/>
    <property type="molecule type" value="Genomic_DNA"/>
</dbReference>
<feature type="domain" description="YlxR" evidence="1">
    <location>
        <begin position="10"/>
        <end position="82"/>
    </location>
</feature>
<dbReference type="SUPFAM" id="SSF64376">
    <property type="entry name" value="YlxR-like"/>
    <property type="match status" value="1"/>
</dbReference>
<dbReference type="PANTHER" id="PTHR34215">
    <property type="entry name" value="BLL0784 PROTEIN"/>
    <property type="match status" value="1"/>
</dbReference>
<dbReference type="RefSeq" id="WP_113805577.1">
    <property type="nucleotide sequence ID" value="NZ_QOCW01000007.1"/>
</dbReference>
<protein>
    <submittedName>
        <fullName evidence="2">DUF448 domain-containing protein</fullName>
    </submittedName>
</protein>
<dbReference type="Proteomes" id="UP000253314">
    <property type="component" value="Unassembled WGS sequence"/>
</dbReference>
<dbReference type="NCBIfam" id="NF047356">
    <property type="entry name" value="RNA_bind_RnpM"/>
    <property type="match status" value="1"/>
</dbReference>
<evidence type="ECO:0000259" key="1">
    <source>
        <dbReference type="Pfam" id="PF04296"/>
    </source>
</evidence>
<dbReference type="CDD" id="cd00279">
    <property type="entry name" value="YlxR"/>
    <property type="match status" value="1"/>
</dbReference>
<accession>A0A366Y0F9</accession>
<dbReference type="InterPro" id="IPR035931">
    <property type="entry name" value="YlxR-like_sf"/>
</dbReference>
<sequence>MKNKKKIPLRKCVVSQEMRPKKELFRIVRTPEGEVSLDPTGKKSGRGAYVAKNEEVIQLAKKRNTLNKHLNVEVDALIYEEMLKQLAREKLKSNDA</sequence>
<keyword evidence="3" id="KW-1185">Reference proteome</keyword>
<evidence type="ECO:0000313" key="3">
    <source>
        <dbReference type="Proteomes" id="UP000253314"/>
    </source>
</evidence>
<organism evidence="2 3">
    <name type="scientific">Bacillus taeanensis</name>
    <dbReference type="NCBI Taxonomy" id="273032"/>
    <lineage>
        <taxon>Bacteria</taxon>
        <taxon>Bacillati</taxon>
        <taxon>Bacillota</taxon>
        <taxon>Bacilli</taxon>
        <taxon>Bacillales</taxon>
        <taxon>Bacillaceae</taxon>
        <taxon>Bacillus</taxon>
    </lineage>
</organism>
<dbReference type="Gene3D" id="3.30.1230.10">
    <property type="entry name" value="YlxR-like"/>
    <property type="match status" value="1"/>
</dbReference>
<reference evidence="2 3" key="1">
    <citation type="submission" date="2018-07" db="EMBL/GenBank/DDBJ databases">
        <title>Lottiidibacillus patelloidae gen. nov., sp. nov., isolated from the intestinal tract of a marine limpet and the reclassification of B. taeanensis BH030017T, B. algicola KMM 3737T and B. hwajinpoensis SW-72T as genus Lottiidibacillus.</title>
        <authorList>
            <person name="Liu R."/>
            <person name="Huang Z."/>
        </authorList>
    </citation>
    <scope>NUCLEOTIDE SEQUENCE [LARGE SCALE GENOMIC DNA]</scope>
    <source>
        <strain evidence="2 3">BH030017</strain>
    </source>
</reference>
<dbReference type="AlphaFoldDB" id="A0A366Y0F9"/>
<proteinExistence type="predicted"/>
<evidence type="ECO:0000313" key="2">
    <source>
        <dbReference type="EMBL" id="RBW69883.1"/>
    </source>
</evidence>
<comment type="caution">
    <text evidence="2">The sequence shown here is derived from an EMBL/GenBank/DDBJ whole genome shotgun (WGS) entry which is preliminary data.</text>
</comment>
<dbReference type="Pfam" id="PF04296">
    <property type="entry name" value="YlxR"/>
    <property type="match status" value="1"/>
</dbReference>